<accession>A0A5N7BKP7</accession>
<feature type="compositionally biased region" description="Acidic residues" evidence="1">
    <location>
        <begin position="388"/>
        <end position="446"/>
    </location>
</feature>
<organism evidence="2 3">
    <name type="scientific">Aspergillus bertholletiae</name>
    <dbReference type="NCBI Taxonomy" id="1226010"/>
    <lineage>
        <taxon>Eukaryota</taxon>
        <taxon>Fungi</taxon>
        <taxon>Dikarya</taxon>
        <taxon>Ascomycota</taxon>
        <taxon>Pezizomycotina</taxon>
        <taxon>Eurotiomycetes</taxon>
        <taxon>Eurotiomycetidae</taxon>
        <taxon>Eurotiales</taxon>
        <taxon>Aspergillaceae</taxon>
        <taxon>Aspergillus</taxon>
        <taxon>Aspergillus subgen. Circumdati</taxon>
    </lineage>
</organism>
<protein>
    <submittedName>
        <fullName evidence="2">Uncharacterized protein</fullName>
    </submittedName>
</protein>
<dbReference type="EMBL" id="ML736163">
    <property type="protein sequence ID" value="KAE8382365.1"/>
    <property type="molecule type" value="Genomic_DNA"/>
</dbReference>
<feature type="region of interest" description="Disordered" evidence="1">
    <location>
        <begin position="379"/>
        <end position="486"/>
    </location>
</feature>
<evidence type="ECO:0000313" key="2">
    <source>
        <dbReference type="EMBL" id="KAE8382365.1"/>
    </source>
</evidence>
<evidence type="ECO:0000256" key="1">
    <source>
        <dbReference type="SAM" id="MobiDB-lite"/>
    </source>
</evidence>
<dbReference type="OrthoDB" id="4526166at2759"/>
<sequence length="486" mass="56901">MALEREILAGNGITFSRQVMEPWRMEETMGCHARKLAERLLDFHRFAPQETVERLWEEQHRSRHLQRHANDKRRDAAQFKKRAGRESENLQAKAIRALEAAKNIQMPIESRWIELVKNTLFSEVIHQARESEGVNAPTAADLTRSLRVEGDGLVWTASQKVLAETTRSTRPRLQRPKPDLFISFPIIEDSTVRERVRNACGVKGFLMSHLELLEERGVVSNPLKFLRGKPLELKHRLCFPCFILEAKHHNVNESEIMKMYCQAANGAANALALLHTLTAKGIPSSSIEDIRPVVAFTLLGYQTRVWIAAIQSRKRVRERNCRNQIHREFTEVKYHMQCIWKGDLRQYEPMAELVCITESLKNWIFRDFRPWVSRCLNSHHCEHSSDSESSEEAEDVWEEEEEEEEVGTDIDRDSEDEQEWDEEYYVTLSDEEEEESEEYSDDEDLSEYERDLDRADSLLQELQLNDSATKKRVPHRFIQSHRERDF</sequence>
<gene>
    <name evidence="2" type="ORF">BDV26DRAFT_17026</name>
</gene>
<feature type="compositionally biased region" description="Basic and acidic residues" evidence="1">
    <location>
        <begin position="68"/>
        <end position="87"/>
    </location>
</feature>
<dbReference type="Proteomes" id="UP000326198">
    <property type="component" value="Unassembled WGS sequence"/>
</dbReference>
<keyword evidence="3" id="KW-1185">Reference proteome</keyword>
<feature type="compositionally biased region" description="Basic and acidic residues" evidence="1">
    <location>
        <begin position="447"/>
        <end position="456"/>
    </location>
</feature>
<evidence type="ECO:0000313" key="3">
    <source>
        <dbReference type="Proteomes" id="UP000326198"/>
    </source>
</evidence>
<proteinExistence type="predicted"/>
<dbReference type="AlphaFoldDB" id="A0A5N7BKP7"/>
<reference evidence="2 3" key="1">
    <citation type="submission" date="2019-04" db="EMBL/GenBank/DDBJ databases">
        <title>Friends and foes A comparative genomics studyof 23 Aspergillus species from section Flavi.</title>
        <authorList>
            <consortium name="DOE Joint Genome Institute"/>
            <person name="Kjaerbolling I."/>
            <person name="Vesth T."/>
            <person name="Frisvad J.C."/>
            <person name="Nybo J.L."/>
            <person name="Theobald S."/>
            <person name="Kildgaard S."/>
            <person name="Isbrandt T."/>
            <person name="Kuo A."/>
            <person name="Sato A."/>
            <person name="Lyhne E.K."/>
            <person name="Kogle M.E."/>
            <person name="Wiebenga A."/>
            <person name="Kun R.S."/>
            <person name="Lubbers R.J."/>
            <person name="Makela M.R."/>
            <person name="Barry K."/>
            <person name="Chovatia M."/>
            <person name="Clum A."/>
            <person name="Daum C."/>
            <person name="Haridas S."/>
            <person name="He G."/>
            <person name="LaButti K."/>
            <person name="Lipzen A."/>
            <person name="Mondo S."/>
            <person name="Riley R."/>
            <person name="Salamov A."/>
            <person name="Simmons B.A."/>
            <person name="Magnuson J.K."/>
            <person name="Henrissat B."/>
            <person name="Mortensen U.H."/>
            <person name="Larsen T.O."/>
            <person name="Devries R.P."/>
            <person name="Grigoriev I.V."/>
            <person name="Machida M."/>
            <person name="Baker S.E."/>
            <person name="Andersen M.R."/>
        </authorList>
    </citation>
    <scope>NUCLEOTIDE SEQUENCE [LARGE SCALE GENOMIC DNA]</scope>
    <source>
        <strain evidence="2 3">IBT 29228</strain>
    </source>
</reference>
<feature type="region of interest" description="Disordered" evidence="1">
    <location>
        <begin position="63"/>
        <end position="87"/>
    </location>
</feature>
<name>A0A5N7BKP7_9EURO</name>
<feature type="compositionally biased region" description="Basic residues" evidence="1">
    <location>
        <begin position="470"/>
        <end position="479"/>
    </location>
</feature>